<evidence type="ECO:0000256" key="2">
    <source>
        <dbReference type="ARBA" id="ARBA00022475"/>
    </source>
</evidence>
<feature type="transmembrane region" description="Helical" evidence="6">
    <location>
        <begin position="275"/>
        <end position="294"/>
    </location>
</feature>
<dbReference type="InterPro" id="IPR002797">
    <property type="entry name" value="Polysacc_synth"/>
</dbReference>
<feature type="transmembrane region" description="Helical" evidence="6">
    <location>
        <begin position="162"/>
        <end position="184"/>
    </location>
</feature>
<keyword evidence="3 6" id="KW-0812">Transmembrane</keyword>
<sequence>MKNNLNNKQNRTYNVFLNSTAGVAGYFVSMLANFAFRTIFIYFLSIEYLGVNALMTNILSLLSLTEMGISSAMTFSLYEPLANNNREKINVLLKYYKKMYLCISVIILCLGLLMTPFLNFFVESKPNIPESLEFIFVLYLMNTAFSYLIIHKHSILIADQKSYIVTLWTNVFLILRYIFQIGALFLFEKFIPTLIIQLLLTFLGNFYITKIAEKRYPFIKEEVIGELSNKDKADLTSKIKSMLLYRIGSYLVNSTDAIIISKFVGITAVGMYSNYTMLFTLSTSLINYVSFALTPSIGNQVHDQKIENVYSVFKVLFFIFFVIATITTIGFVVLINPFIHLWIGEKYLLADITVVFLVLNYYFLIMRRVIVSYRNALGLYEDTKFKPILEALVNLVASLILQHYMGVTGVVIGTTVSILTVSIWIEPYILYKKYFKIPFYKYIYNLFGYTVFTIFISIVLITIRNLFYSNTIINFILMAIFSILFTLIMIVLIFRKVPEFQDAYKRVMLLINR</sequence>
<feature type="transmembrane region" description="Helical" evidence="6">
    <location>
        <begin position="443"/>
        <end position="466"/>
    </location>
</feature>
<organism evidence="7 8">
    <name type="scientific">Facklamia lactis</name>
    <dbReference type="NCBI Taxonomy" id="2749967"/>
    <lineage>
        <taxon>Bacteria</taxon>
        <taxon>Bacillati</taxon>
        <taxon>Bacillota</taxon>
        <taxon>Bacilli</taxon>
        <taxon>Lactobacillales</taxon>
        <taxon>Aerococcaceae</taxon>
        <taxon>Facklamia</taxon>
    </lineage>
</organism>
<gene>
    <name evidence="7" type="ORF">HZY91_00505</name>
</gene>
<feature type="transmembrane region" description="Helical" evidence="6">
    <location>
        <begin position="190"/>
        <end position="208"/>
    </location>
</feature>
<comment type="subcellular location">
    <subcellularLocation>
        <location evidence="1">Cell membrane</location>
        <topology evidence="1">Multi-pass membrane protein</topology>
    </subcellularLocation>
</comment>
<name>A0ABS0LPY1_9LACT</name>
<feature type="transmembrane region" description="Helical" evidence="6">
    <location>
        <begin position="347"/>
        <end position="366"/>
    </location>
</feature>
<dbReference type="EMBL" id="JACBXQ010000001">
    <property type="protein sequence ID" value="MBG9985369.1"/>
    <property type="molecule type" value="Genomic_DNA"/>
</dbReference>
<feature type="transmembrane region" description="Helical" evidence="6">
    <location>
        <begin position="134"/>
        <end position="150"/>
    </location>
</feature>
<feature type="transmembrane region" description="Helical" evidence="6">
    <location>
        <begin position="411"/>
        <end position="431"/>
    </location>
</feature>
<feature type="transmembrane region" description="Helical" evidence="6">
    <location>
        <begin position="21"/>
        <end position="46"/>
    </location>
</feature>
<dbReference type="Pfam" id="PF01943">
    <property type="entry name" value="Polysacc_synt"/>
    <property type="match status" value="1"/>
</dbReference>
<evidence type="ECO:0000313" key="8">
    <source>
        <dbReference type="Proteomes" id="UP000721415"/>
    </source>
</evidence>
<comment type="caution">
    <text evidence="7">The sequence shown here is derived from an EMBL/GenBank/DDBJ whole genome shotgun (WGS) entry which is preliminary data.</text>
</comment>
<reference evidence="7 8" key="1">
    <citation type="submission" date="2020-07" db="EMBL/GenBank/DDBJ databases">
        <title>Facklamia lactis sp. nov., isolated from raw milk.</title>
        <authorList>
            <person name="Doll E.V."/>
            <person name="Huptas C."/>
            <person name="Staib L."/>
            <person name="Wenning M."/>
            <person name="Scherer S."/>
        </authorList>
    </citation>
    <scope>NUCLEOTIDE SEQUENCE [LARGE SCALE GENOMIC DNA]</scope>
    <source>
        <strain evidence="7 8">DSM 111018</strain>
    </source>
</reference>
<evidence type="ECO:0000256" key="4">
    <source>
        <dbReference type="ARBA" id="ARBA00022989"/>
    </source>
</evidence>
<evidence type="ECO:0000256" key="5">
    <source>
        <dbReference type="ARBA" id="ARBA00023136"/>
    </source>
</evidence>
<dbReference type="RefSeq" id="WP_197113470.1">
    <property type="nucleotide sequence ID" value="NZ_JACBXQ010000001.1"/>
</dbReference>
<accession>A0ABS0LPY1</accession>
<feature type="transmembrane region" description="Helical" evidence="6">
    <location>
        <begin position="472"/>
        <end position="494"/>
    </location>
</feature>
<evidence type="ECO:0000256" key="1">
    <source>
        <dbReference type="ARBA" id="ARBA00004651"/>
    </source>
</evidence>
<evidence type="ECO:0000313" key="7">
    <source>
        <dbReference type="EMBL" id="MBG9985369.1"/>
    </source>
</evidence>
<keyword evidence="4 6" id="KW-1133">Transmembrane helix</keyword>
<keyword evidence="5 6" id="KW-0472">Membrane</keyword>
<keyword evidence="8" id="KW-1185">Reference proteome</keyword>
<proteinExistence type="predicted"/>
<dbReference type="PANTHER" id="PTHR30250:SF26">
    <property type="entry name" value="PSMA PROTEIN"/>
    <property type="match status" value="1"/>
</dbReference>
<dbReference type="PANTHER" id="PTHR30250">
    <property type="entry name" value="PST FAMILY PREDICTED COLANIC ACID TRANSPORTER"/>
    <property type="match status" value="1"/>
</dbReference>
<feature type="transmembrane region" description="Helical" evidence="6">
    <location>
        <begin position="315"/>
        <end position="335"/>
    </location>
</feature>
<protein>
    <submittedName>
        <fullName evidence="7">Oligosaccharide flippase family protein</fullName>
    </submittedName>
</protein>
<evidence type="ECO:0000256" key="3">
    <source>
        <dbReference type="ARBA" id="ARBA00022692"/>
    </source>
</evidence>
<dbReference type="Proteomes" id="UP000721415">
    <property type="component" value="Unassembled WGS sequence"/>
</dbReference>
<dbReference type="InterPro" id="IPR050833">
    <property type="entry name" value="Poly_Biosynth_Transport"/>
</dbReference>
<feature type="transmembrane region" description="Helical" evidence="6">
    <location>
        <begin position="247"/>
        <end position="269"/>
    </location>
</feature>
<keyword evidence="2" id="KW-1003">Cell membrane</keyword>
<feature type="transmembrane region" description="Helical" evidence="6">
    <location>
        <begin position="387"/>
        <end position="405"/>
    </location>
</feature>
<evidence type="ECO:0000256" key="6">
    <source>
        <dbReference type="SAM" id="Phobius"/>
    </source>
</evidence>
<feature type="transmembrane region" description="Helical" evidence="6">
    <location>
        <begin position="99"/>
        <end position="122"/>
    </location>
</feature>